<dbReference type="SUPFAM" id="SSF55874">
    <property type="entry name" value="ATPase domain of HSP90 chaperone/DNA topoisomerase II/histidine kinase"/>
    <property type="match status" value="1"/>
</dbReference>
<evidence type="ECO:0000256" key="5">
    <source>
        <dbReference type="ARBA" id="ARBA00022777"/>
    </source>
</evidence>
<keyword evidence="6" id="KW-0902">Two-component regulatory system</keyword>
<keyword evidence="4" id="KW-0808">Transferase</keyword>
<dbReference type="PROSITE" id="PS50112">
    <property type="entry name" value="PAS"/>
    <property type="match status" value="1"/>
</dbReference>
<dbReference type="InterPro" id="IPR004358">
    <property type="entry name" value="Sig_transdc_His_kin-like_C"/>
</dbReference>
<dbReference type="SUPFAM" id="SSF47384">
    <property type="entry name" value="Homodimeric domain of signal transducing histidine kinase"/>
    <property type="match status" value="1"/>
</dbReference>
<dbReference type="GO" id="GO:0005886">
    <property type="term" value="C:plasma membrane"/>
    <property type="evidence" value="ECO:0007669"/>
    <property type="project" value="TreeGrafter"/>
</dbReference>
<keyword evidence="7 8" id="KW-0472">Membrane</keyword>
<dbReference type="InterPro" id="IPR003661">
    <property type="entry name" value="HisK_dim/P_dom"/>
</dbReference>
<dbReference type="InterPro" id="IPR036890">
    <property type="entry name" value="HATPase_C_sf"/>
</dbReference>
<dbReference type="SMART" id="SM00091">
    <property type="entry name" value="PAS"/>
    <property type="match status" value="1"/>
</dbReference>
<feature type="transmembrane region" description="Helical" evidence="8">
    <location>
        <begin position="180"/>
        <end position="199"/>
    </location>
</feature>
<keyword evidence="8" id="KW-1133">Transmembrane helix</keyword>
<dbReference type="PRINTS" id="PR00344">
    <property type="entry name" value="BCTRLSENSOR"/>
</dbReference>
<dbReference type="InterPro" id="IPR036097">
    <property type="entry name" value="HisK_dim/P_sf"/>
</dbReference>
<protein>
    <recommendedName>
        <fullName evidence="2">histidine kinase</fullName>
        <ecNumber evidence="2">2.7.13.3</ecNumber>
    </recommendedName>
</protein>
<dbReference type="InterPro" id="IPR050351">
    <property type="entry name" value="BphY/WalK/GraS-like"/>
</dbReference>
<dbReference type="PROSITE" id="PS50109">
    <property type="entry name" value="HIS_KIN"/>
    <property type="match status" value="1"/>
</dbReference>
<feature type="transmembrane region" description="Helical" evidence="8">
    <location>
        <begin position="211"/>
        <end position="229"/>
    </location>
</feature>
<proteinExistence type="predicted"/>
<dbReference type="GO" id="GO:0000155">
    <property type="term" value="F:phosphorelay sensor kinase activity"/>
    <property type="evidence" value="ECO:0007669"/>
    <property type="project" value="InterPro"/>
</dbReference>
<dbReference type="InterPro" id="IPR005467">
    <property type="entry name" value="His_kinase_dom"/>
</dbReference>
<feature type="domain" description="Histidine kinase" evidence="9">
    <location>
        <begin position="369"/>
        <end position="584"/>
    </location>
</feature>
<dbReference type="OrthoDB" id="1269247at2"/>
<feature type="transmembrane region" description="Helical" evidence="8">
    <location>
        <begin position="33"/>
        <end position="53"/>
    </location>
</feature>
<reference evidence="12" key="1">
    <citation type="submission" date="2017-01" db="EMBL/GenBank/DDBJ databases">
        <authorList>
            <person name="Varghese N."/>
            <person name="Submissions S."/>
        </authorList>
    </citation>
    <scope>NUCLEOTIDE SEQUENCE [LARGE SCALE GENOMIC DNA]</scope>
    <source>
        <strain evidence="12">DSM 46698</strain>
    </source>
</reference>
<dbReference type="AlphaFoldDB" id="A0A1N7PG65"/>
<dbReference type="CDD" id="cd00075">
    <property type="entry name" value="HATPase"/>
    <property type="match status" value="1"/>
</dbReference>
<dbReference type="GO" id="GO:0006355">
    <property type="term" value="P:regulation of DNA-templated transcription"/>
    <property type="evidence" value="ECO:0007669"/>
    <property type="project" value="InterPro"/>
</dbReference>
<evidence type="ECO:0000259" key="10">
    <source>
        <dbReference type="PROSITE" id="PS50112"/>
    </source>
</evidence>
<dbReference type="InterPro" id="IPR031621">
    <property type="entry name" value="HisKA_7TM"/>
</dbReference>
<feature type="transmembrane region" description="Helical" evidence="8">
    <location>
        <begin position="151"/>
        <end position="168"/>
    </location>
</feature>
<dbReference type="SMART" id="SM00387">
    <property type="entry name" value="HATPase_c"/>
    <property type="match status" value="1"/>
</dbReference>
<dbReference type="Pfam" id="PF16927">
    <property type="entry name" value="HisKA_7TM"/>
    <property type="match status" value="1"/>
</dbReference>
<dbReference type="InterPro" id="IPR003594">
    <property type="entry name" value="HATPase_dom"/>
</dbReference>
<evidence type="ECO:0000256" key="8">
    <source>
        <dbReference type="SAM" id="Phobius"/>
    </source>
</evidence>
<dbReference type="InterPro" id="IPR035965">
    <property type="entry name" value="PAS-like_dom_sf"/>
</dbReference>
<name>A0A1N7PG65_9BACT</name>
<evidence type="ECO:0000313" key="11">
    <source>
        <dbReference type="EMBL" id="SIT09635.1"/>
    </source>
</evidence>
<dbReference type="InterPro" id="IPR000014">
    <property type="entry name" value="PAS"/>
</dbReference>
<evidence type="ECO:0000256" key="7">
    <source>
        <dbReference type="ARBA" id="ARBA00023136"/>
    </source>
</evidence>
<keyword evidence="12" id="KW-1185">Reference proteome</keyword>
<evidence type="ECO:0000256" key="2">
    <source>
        <dbReference type="ARBA" id="ARBA00012438"/>
    </source>
</evidence>
<keyword evidence="3" id="KW-0597">Phosphoprotein</keyword>
<keyword evidence="8" id="KW-0812">Transmembrane</keyword>
<feature type="transmembrane region" description="Helical" evidence="8">
    <location>
        <begin position="96"/>
        <end position="115"/>
    </location>
</feature>
<sequence length="586" mass="66614">MHLDFNIFSLTLLISGILVAILSSVIIYRLNDYVRWFAITMLSVAVWSIAYGFELASTRLEDMLFWIKIEYLGIAFAPGLWLWFCLKYVGLEKWRNIYTLTLVFLIPFTTYILVLTNHLHQLHYAAVELVTSGPFPLLGITIGPWYYVHTAFFYISLLFGNILLFVRFRNTDPVFKKQTYIIIAGGVLPWAINLFYLLGYRPFDHIDLTPYSFLLLYIIIGIGLLKFDLFDIKPIARAKVIQAMSTGVLVIDPRNRIIDFNTQVLEILNLKNFKLIGKTLAEIFNTNSEILETVEERKNQSLELELDFGTGIRTYKIQVIPILDKKSIFSGTLIQFDDITVVKETSAQLIQQAEELKKLNQLKDKLFSIISHDLKGPILGIRDLVKLTSDGIVSKDEFFEILPEVSKNMDSVSLLLENLLAWTSSQLKGEYVEKSQFDVIQLLKQEQVLFTGLAKEKDINIHLEALGQLYANADKNMIDLVVRNLISNALKFSQAGDTVLLKASQVGNEISIKVKDTGAGISEENLEKLIRGESFTTSGRRNETGTGLGLILVRDYILKNDGKFNIKSELNVGSEFEFTLPLYPQN</sequence>
<dbReference type="Proteomes" id="UP000186026">
    <property type="component" value="Unassembled WGS sequence"/>
</dbReference>
<keyword evidence="5 11" id="KW-0418">Kinase</keyword>
<evidence type="ECO:0000256" key="6">
    <source>
        <dbReference type="ARBA" id="ARBA00023012"/>
    </source>
</evidence>
<dbReference type="EMBL" id="FTOP01000016">
    <property type="protein sequence ID" value="SIT09635.1"/>
    <property type="molecule type" value="Genomic_DNA"/>
</dbReference>
<dbReference type="GO" id="GO:0004721">
    <property type="term" value="F:phosphoprotein phosphatase activity"/>
    <property type="evidence" value="ECO:0007669"/>
    <property type="project" value="TreeGrafter"/>
</dbReference>
<dbReference type="Gene3D" id="3.30.450.20">
    <property type="entry name" value="PAS domain"/>
    <property type="match status" value="1"/>
</dbReference>
<accession>A0A1N7PG65</accession>
<feature type="transmembrane region" description="Helical" evidence="8">
    <location>
        <begin position="65"/>
        <end position="84"/>
    </location>
</feature>
<feature type="transmembrane region" description="Helical" evidence="8">
    <location>
        <begin position="7"/>
        <end position="27"/>
    </location>
</feature>
<dbReference type="SUPFAM" id="SSF55785">
    <property type="entry name" value="PYP-like sensor domain (PAS domain)"/>
    <property type="match status" value="1"/>
</dbReference>
<dbReference type="GO" id="GO:0016036">
    <property type="term" value="P:cellular response to phosphate starvation"/>
    <property type="evidence" value="ECO:0007669"/>
    <property type="project" value="TreeGrafter"/>
</dbReference>
<dbReference type="Pfam" id="PF00989">
    <property type="entry name" value="PAS"/>
    <property type="match status" value="1"/>
</dbReference>
<dbReference type="InterPro" id="IPR013767">
    <property type="entry name" value="PAS_fold"/>
</dbReference>
<dbReference type="EC" id="2.7.13.3" evidence="2"/>
<dbReference type="CDD" id="cd00130">
    <property type="entry name" value="PAS"/>
    <property type="match status" value="1"/>
</dbReference>
<evidence type="ECO:0000256" key="4">
    <source>
        <dbReference type="ARBA" id="ARBA00022679"/>
    </source>
</evidence>
<feature type="domain" description="PAS" evidence="10">
    <location>
        <begin position="239"/>
        <end position="288"/>
    </location>
</feature>
<evidence type="ECO:0000256" key="1">
    <source>
        <dbReference type="ARBA" id="ARBA00000085"/>
    </source>
</evidence>
<dbReference type="PANTHER" id="PTHR45453">
    <property type="entry name" value="PHOSPHATE REGULON SENSOR PROTEIN PHOR"/>
    <property type="match status" value="1"/>
</dbReference>
<organism evidence="11 12">
    <name type="scientific">Belliella pelovolcani</name>
    <dbReference type="NCBI Taxonomy" id="529505"/>
    <lineage>
        <taxon>Bacteria</taxon>
        <taxon>Pseudomonadati</taxon>
        <taxon>Bacteroidota</taxon>
        <taxon>Cytophagia</taxon>
        <taxon>Cytophagales</taxon>
        <taxon>Cyclobacteriaceae</taxon>
        <taxon>Belliella</taxon>
    </lineage>
</organism>
<dbReference type="RefSeq" id="WP_076502629.1">
    <property type="nucleotide sequence ID" value="NZ_FTOP01000016.1"/>
</dbReference>
<dbReference type="Pfam" id="PF02518">
    <property type="entry name" value="HATPase_c"/>
    <property type="match status" value="1"/>
</dbReference>
<dbReference type="CDD" id="cd00082">
    <property type="entry name" value="HisKA"/>
    <property type="match status" value="1"/>
</dbReference>
<dbReference type="Gene3D" id="3.30.565.10">
    <property type="entry name" value="Histidine kinase-like ATPase, C-terminal domain"/>
    <property type="match status" value="1"/>
</dbReference>
<gene>
    <name evidence="11" type="ORF">SAMN05421761_11626</name>
</gene>
<evidence type="ECO:0000256" key="3">
    <source>
        <dbReference type="ARBA" id="ARBA00022553"/>
    </source>
</evidence>
<dbReference type="Gene3D" id="1.10.287.130">
    <property type="match status" value="1"/>
</dbReference>
<comment type="catalytic activity">
    <reaction evidence="1">
        <text>ATP + protein L-histidine = ADP + protein N-phospho-L-histidine.</text>
        <dbReference type="EC" id="2.7.13.3"/>
    </reaction>
</comment>
<dbReference type="PANTHER" id="PTHR45453:SF1">
    <property type="entry name" value="PHOSPHATE REGULON SENSOR PROTEIN PHOR"/>
    <property type="match status" value="1"/>
</dbReference>
<evidence type="ECO:0000259" key="9">
    <source>
        <dbReference type="PROSITE" id="PS50109"/>
    </source>
</evidence>
<dbReference type="STRING" id="529505.SAMN05421761_11626"/>
<evidence type="ECO:0000313" key="12">
    <source>
        <dbReference type="Proteomes" id="UP000186026"/>
    </source>
</evidence>